<reference evidence="7" key="1">
    <citation type="submission" date="2025-08" db="UniProtKB">
        <authorList>
            <consortium name="RefSeq"/>
        </authorList>
    </citation>
    <scope>IDENTIFICATION</scope>
    <source>
        <tissue evidence="7">Gonad</tissue>
    </source>
</reference>
<keyword evidence="4" id="KW-1133">Transmembrane helix</keyword>
<evidence type="ECO:0000259" key="5">
    <source>
        <dbReference type="PROSITE" id="PS50026"/>
    </source>
</evidence>
<evidence type="ECO:0000256" key="4">
    <source>
        <dbReference type="SAM" id="Phobius"/>
    </source>
</evidence>
<name>A0A6P5AD83_BRABE</name>
<keyword evidence="1" id="KW-1015">Disulfide bond</keyword>
<dbReference type="SMART" id="SM00181">
    <property type="entry name" value="EGF"/>
    <property type="match status" value="1"/>
</dbReference>
<protein>
    <submittedName>
        <fullName evidence="7">Uncharacterized protein LOC109481560 isoform X1</fullName>
    </submittedName>
</protein>
<evidence type="ECO:0000313" key="7">
    <source>
        <dbReference type="RefSeq" id="XP_019639711.1"/>
    </source>
</evidence>
<gene>
    <name evidence="7" type="primary">LOC109481560</name>
</gene>
<feature type="transmembrane region" description="Helical" evidence="4">
    <location>
        <begin position="31"/>
        <end position="51"/>
    </location>
</feature>
<dbReference type="RefSeq" id="XP_019639711.1">
    <property type="nucleotide sequence ID" value="XM_019784152.1"/>
</dbReference>
<dbReference type="PROSITE" id="PS50026">
    <property type="entry name" value="EGF_3"/>
    <property type="match status" value="1"/>
</dbReference>
<dbReference type="Pfam" id="PF07645">
    <property type="entry name" value="EGF_CA"/>
    <property type="match status" value="1"/>
</dbReference>
<organism evidence="6 7">
    <name type="scientific">Branchiostoma belcheri</name>
    <name type="common">Amphioxus</name>
    <dbReference type="NCBI Taxonomy" id="7741"/>
    <lineage>
        <taxon>Eukaryota</taxon>
        <taxon>Metazoa</taxon>
        <taxon>Chordata</taxon>
        <taxon>Cephalochordata</taxon>
        <taxon>Leptocardii</taxon>
        <taxon>Amphioxiformes</taxon>
        <taxon>Branchiostomatidae</taxon>
        <taxon>Branchiostoma</taxon>
    </lineage>
</organism>
<evidence type="ECO:0000256" key="3">
    <source>
        <dbReference type="SAM" id="Coils"/>
    </source>
</evidence>
<keyword evidence="6" id="KW-1185">Reference proteome</keyword>
<feature type="transmembrane region" description="Helical" evidence="4">
    <location>
        <begin position="83"/>
        <end position="104"/>
    </location>
</feature>
<dbReference type="InterPro" id="IPR049883">
    <property type="entry name" value="NOTCH1_EGF-like"/>
</dbReference>
<accession>A0A6P5AD83</accession>
<comment type="caution">
    <text evidence="2">Lacks conserved residue(s) required for the propagation of feature annotation.</text>
</comment>
<dbReference type="OrthoDB" id="9644116at2759"/>
<evidence type="ECO:0000313" key="6">
    <source>
        <dbReference type="Proteomes" id="UP000515135"/>
    </source>
</evidence>
<dbReference type="AlphaFoldDB" id="A0A6P5AD83"/>
<evidence type="ECO:0000256" key="1">
    <source>
        <dbReference type="ARBA" id="ARBA00023157"/>
    </source>
</evidence>
<sequence length="247" mass="27690">MDMNTMLSLLIAIIALNLLTAMVTGVYLLALIQVLQFVLVLVSVLLECLPGDKEVIKRRRRSRERLEELEQAMRRLEIIIGDALSVVCVVCVMLLLTCLVVKYLDHERIESNWDLEPEWDGHHHRAISFSRYNIYIDECATATVTDNCHNDATCTITDGSFTCSCDAGWGGCTCNPEQLENLQLQFSPQDLGDDLAWTDSEVLLDSEPTTDADAGPCTLQSVRYHSPNILTVDLLTYGKQINGFTIY</sequence>
<keyword evidence="2" id="KW-0245">EGF-like domain</keyword>
<proteinExistence type="predicted"/>
<dbReference type="Proteomes" id="UP000515135">
    <property type="component" value="Unplaced"/>
</dbReference>
<dbReference type="CDD" id="cd00054">
    <property type="entry name" value="EGF_CA"/>
    <property type="match status" value="1"/>
</dbReference>
<feature type="domain" description="EGF-like" evidence="5">
    <location>
        <begin position="135"/>
        <end position="173"/>
    </location>
</feature>
<dbReference type="KEGG" id="bbel:109481560"/>
<dbReference type="GeneID" id="109481560"/>
<keyword evidence="3" id="KW-0175">Coiled coil</keyword>
<evidence type="ECO:0000256" key="2">
    <source>
        <dbReference type="PROSITE-ProRule" id="PRU00076"/>
    </source>
</evidence>
<keyword evidence="4" id="KW-0812">Transmembrane</keyword>
<dbReference type="Gene3D" id="2.10.25.10">
    <property type="entry name" value="Laminin"/>
    <property type="match status" value="1"/>
</dbReference>
<dbReference type="SUPFAM" id="SSF57196">
    <property type="entry name" value="EGF/Laminin"/>
    <property type="match status" value="1"/>
</dbReference>
<feature type="coiled-coil region" evidence="3">
    <location>
        <begin position="52"/>
        <end position="86"/>
    </location>
</feature>
<keyword evidence="4" id="KW-0472">Membrane</keyword>
<dbReference type="InterPro" id="IPR000742">
    <property type="entry name" value="EGF"/>
</dbReference>